<keyword evidence="2" id="KW-1133">Transmembrane helix</keyword>
<accession>A0A1G7HQN5</accession>
<dbReference type="OrthoDB" id="10015965at2"/>
<dbReference type="Proteomes" id="UP000198967">
    <property type="component" value="Unassembled WGS sequence"/>
</dbReference>
<dbReference type="RefSeq" id="WP_093077700.1">
    <property type="nucleotide sequence ID" value="NZ_FNBE01000003.1"/>
</dbReference>
<evidence type="ECO:0000256" key="1">
    <source>
        <dbReference type="SAM" id="MobiDB-lite"/>
    </source>
</evidence>
<feature type="transmembrane region" description="Helical" evidence="2">
    <location>
        <begin position="12"/>
        <end position="29"/>
    </location>
</feature>
<keyword evidence="2" id="KW-0812">Transmembrane</keyword>
<evidence type="ECO:0000313" key="3">
    <source>
        <dbReference type="EMBL" id="SDF02666.1"/>
    </source>
</evidence>
<keyword evidence="2" id="KW-0472">Membrane</keyword>
<keyword evidence="4" id="KW-1185">Reference proteome</keyword>
<dbReference type="EMBL" id="FNBE01000003">
    <property type="protein sequence ID" value="SDF02666.1"/>
    <property type="molecule type" value="Genomic_DNA"/>
</dbReference>
<feature type="region of interest" description="Disordered" evidence="1">
    <location>
        <begin position="81"/>
        <end position="126"/>
    </location>
</feature>
<reference evidence="3 4" key="1">
    <citation type="submission" date="2016-10" db="EMBL/GenBank/DDBJ databases">
        <authorList>
            <person name="de Groot N.N."/>
        </authorList>
    </citation>
    <scope>NUCLEOTIDE SEQUENCE [LARGE SCALE GENOMIC DNA]</scope>
    <source>
        <strain evidence="3 4">CGMCC 4.3143</strain>
    </source>
</reference>
<proteinExistence type="predicted"/>
<evidence type="ECO:0000313" key="4">
    <source>
        <dbReference type="Proteomes" id="UP000198967"/>
    </source>
</evidence>
<gene>
    <name evidence="3" type="ORF">SAMN05216377_10388</name>
</gene>
<organism evidence="3 4">
    <name type="scientific">Pseudonocardia oroxyli</name>
    <dbReference type="NCBI Taxonomy" id="366584"/>
    <lineage>
        <taxon>Bacteria</taxon>
        <taxon>Bacillati</taxon>
        <taxon>Actinomycetota</taxon>
        <taxon>Actinomycetes</taxon>
        <taxon>Pseudonocardiales</taxon>
        <taxon>Pseudonocardiaceae</taxon>
        <taxon>Pseudonocardia</taxon>
    </lineage>
</organism>
<sequence length="126" mass="13278">MTLDPSFDRWVWLSFFGLLVVLGVRAWVVESSRGRLTRTPGRIRALTGASVVMVCLVAGMLWIQGGQQVFDAVVHRTDPVTGLPLDQPRPVVAPNAPPADPNAPVDEHGNPAQAPAVPPAGTAAGP</sequence>
<name>A0A1G7HQN5_PSEOR</name>
<protein>
    <submittedName>
        <fullName evidence="3">Uncharacterized protein</fullName>
    </submittedName>
</protein>
<dbReference type="STRING" id="366584.SAMN05216377_10388"/>
<evidence type="ECO:0000256" key="2">
    <source>
        <dbReference type="SAM" id="Phobius"/>
    </source>
</evidence>
<feature type="transmembrane region" description="Helical" evidence="2">
    <location>
        <begin position="41"/>
        <end position="63"/>
    </location>
</feature>
<feature type="compositionally biased region" description="Low complexity" evidence="1">
    <location>
        <begin position="110"/>
        <end position="126"/>
    </location>
</feature>
<dbReference type="AlphaFoldDB" id="A0A1G7HQN5"/>